<keyword evidence="1" id="KW-0812">Transmembrane</keyword>
<feature type="transmembrane region" description="Helical" evidence="1">
    <location>
        <begin position="6"/>
        <end position="26"/>
    </location>
</feature>
<accession>A0A6A6V5A2</accession>
<evidence type="ECO:0000313" key="2">
    <source>
        <dbReference type="EMBL" id="KAF2744377.1"/>
    </source>
</evidence>
<evidence type="ECO:0000256" key="1">
    <source>
        <dbReference type="SAM" id="Phobius"/>
    </source>
</evidence>
<reference evidence="2" key="1">
    <citation type="journal article" date="2020" name="Stud. Mycol.">
        <title>101 Dothideomycetes genomes: a test case for predicting lifestyles and emergence of pathogens.</title>
        <authorList>
            <person name="Haridas S."/>
            <person name="Albert R."/>
            <person name="Binder M."/>
            <person name="Bloem J."/>
            <person name="Labutti K."/>
            <person name="Salamov A."/>
            <person name="Andreopoulos B."/>
            <person name="Baker S."/>
            <person name="Barry K."/>
            <person name="Bills G."/>
            <person name="Bluhm B."/>
            <person name="Cannon C."/>
            <person name="Castanera R."/>
            <person name="Culley D."/>
            <person name="Daum C."/>
            <person name="Ezra D."/>
            <person name="Gonzalez J."/>
            <person name="Henrissat B."/>
            <person name="Kuo A."/>
            <person name="Liang C."/>
            <person name="Lipzen A."/>
            <person name="Lutzoni F."/>
            <person name="Magnuson J."/>
            <person name="Mondo S."/>
            <person name="Nolan M."/>
            <person name="Ohm R."/>
            <person name="Pangilinan J."/>
            <person name="Park H.-J."/>
            <person name="Ramirez L."/>
            <person name="Alfaro M."/>
            <person name="Sun H."/>
            <person name="Tritt A."/>
            <person name="Yoshinaga Y."/>
            <person name="Zwiers L.-H."/>
            <person name="Turgeon B."/>
            <person name="Goodwin S."/>
            <person name="Spatafora J."/>
            <person name="Crous P."/>
            <person name="Grigoriev I."/>
        </authorList>
    </citation>
    <scope>NUCLEOTIDE SEQUENCE</scope>
    <source>
        <strain evidence="2">CBS 119925</strain>
    </source>
</reference>
<keyword evidence="1" id="KW-1133">Transmembrane helix</keyword>
<gene>
    <name evidence="2" type="ORF">M011DRAFT_460932</name>
</gene>
<dbReference type="EMBL" id="MU006589">
    <property type="protein sequence ID" value="KAF2744377.1"/>
    <property type="molecule type" value="Genomic_DNA"/>
</dbReference>
<organism evidence="2 3">
    <name type="scientific">Sporormia fimetaria CBS 119925</name>
    <dbReference type="NCBI Taxonomy" id="1340428"/>
    <lineage>
        <taxon>Eukaryota</taxon>
        <taxon>Fungi</taxon>
        <taxon>Dikarya</taxon>
        <taxon>Ascomycota</taxon>
        <taxon>Pezizomycotina</taxon>
        <taxon>Dothideomycetes</taxon>
        <taxon>Pleosporomycetidae</taxon>
        <taxon>Pleosporales</taxon>
        <taxon>Sporormiaceae</taxon>
        <taxon>Sporormia</taxon>
    </lineage>
</organism>
<sequence length="194" mass="21397">MLPTPVLLTAIIVPPTLTSSALIYYLHRRHINKIRNGQADDTKPAAWPTLRNLAGSELDLEAAVTTPPPRPRCFEEAGKVDKGKGKAVAEPEMAKLKGVEIAGGKVDKGKGKANPKGIWVMDFMEKKEVEEQAKEEDPFVVGEDEDETHEEVFAVGEGEAGPSEEKFPHPRLSEEKFVVGDDEDEELWVMPTRV</sequence>
<dbReference type="Proteomes" id="UP000799440">
    <property type="component" value="Unassembled WGS sequence"/>
</dbReference>
<evidence type="ECO:0000313" key="3">
    <source>
        <dbReference type="Proteomes" id="UP000799440"/>
    </source>
</evidence>
<proteinExistence type="predicted"/>
<protein>
    <submittedName>
        <fullName evidence="2">Uncharacterized protein</fullName>
    </submittedName>
</protein>
<keyword evidence="1" id="KW-0472">Membrane</keyword>
<keyword evidence="3" id="KW-1185">Reference proteome</keyword>
<dbReference type="AlphaFoldDB" id="A0A6A6V5A2"/>
<name>A0A6A6V5A2_9PLEO</name>